<gene>
    <name evidence="2" type="ORF">SCHCODRAFT_110118</name>
</gene>
<sequence>MGRNSNSRKRKYSKKMQKTKKASGRNEGAEHAARNSCESVTPASVDRTIEGSPTKQYQEIEQDFAETQPDTRLAVAPQSLPMTATYGDHESATPINILPAELLSDIFLELRASIVADGEPFPDPIPKLDKTITRVCKTWRNIAYGTPTLWTNLTSQDSKLIDLYLERYLPLASGCLLDLLTRRCADILLMFLEKLRPYASRWRALRLFSLGKEFGQIEPLATPNLEYINIMTAGYEEADSHISLEFLKDASRLRRLRLHATTSPPYLSLVLPPTSRLTTLELQITCLDIACILPTLQQCRETLEELEVTIYRPRRRRSPGQPIEFLNLKRISFRYRPCDVLRYIAAPNLEEISFDCDPEEANPALFEFLVRVPSAAAHLRRLEVQNQSAESVEDLMQCLEITSNVEELRLGPIGAEAVGEVLWGLTCRDGVAPLLPKLIYIQFSEYQARETTMYNGFKKSRAVRRVVCGVEVEALRHA</sequence>
<evidence type="ECO:0000313" key="3">
    <source>
        <dbReference type="Proteomes" id="UP000007431"/>
    </source>
</evidence>
<evidence type="ECO:0000313" key="2">
    <source>
        <dbReference type="EMBL" id="EFI96211.1"/>
    </source>
</evidence>
<dbReference type="VEuPathDB" id="FungiDB:SCHCODRAFT_02749136"/>
<protein>
    <submittedName>
        <fullName evidence="2">Uncharacterized protein</fullName>
    </submittedName>
</protein>
<accession>D8Q6C6</accession>
<dbReference type="Proteomes" id="UP000007431">
    <property type="component" value="Unassembled WGS sequence"/>
</dbReference>
<keyword evidence="3" id="KW-1185">Reference proteome</keyword>
<feature type="compositionally biased region" description="Basic residues" evidence="1">
    <location>
        <begin position="1"/>
        <end position="23"/>
    </location>
</feature>
<feature type="non-terminal residue" evidence="2">
    <location>
        <position position="478"/>
    </location>
</feature>
<name>D8Q6C6_SCHCM</name>
<evidence type="ECO:0000256" key="1">
    <source>
        <dbReference type="SAM" id="MobiDB-lite"/>
    </source>
</evidence>
<dbReference type="InParanoid" id="D8Q6C6"/>
<dbReference type="Gene3D" id="1.20.1280.50">
    <property type="match status" value="1"/>
</dbReference>
<feature type="region of interest" description="Disordered" evidence="1">
    <location>
        <begin position="1"/>
        <end position="46"/>
    </location>
</feature>
<dbReference type="EMBL" id="GL377307">
    <property type="protein sequence ID" value="EFI96211.1"/>
    <property type="molecule type" value="Genomic_DNA"/>
</dbReference>
<reference evidence="2 3" key="1">
    <citation type="journal article" date="2010" name="Nat. Biotechnol.">
        <title>Genome sequence of the model mushroom Schizophyllum commune.</title>
        <authorList>
            <person name="Ohm R.A."/>
            <person name="de Jong J.F."/>
            <person name="Lugones L.G."/>
            <person name="Aerts A."/>
            <person name="Kothe E."/>
            <person name="Stajich J.E."/>
            <person name="de Vries R.P."/>
            <person name="Record E."/>
            <person name="Levasseur A."/>
            <person name="Baker S.E."/>
            <person name="Bartholomew K.A."/>
            <person name="Coutinho P.M."/>
            <person name="Erdmann S."/>
            <person name="Fowler T.J."/>
            <person name="Gathman A.C."/>
            <person name="Lombard V."/>
            <person name="Henrissat B."/>
            <person name="Knabe N."/>
            <person name="Kuees U."/>
            <person name="Lilly W.W."/>
            <person name="Lindquist E."/>
            <person name="Lucas S."/>
            <person name="Magnuson J.K."/>
            <person name="Piumi F."/>
            <person name="Raudaskoski M."/>
            <person name="Salamov A."/>
            <person name="Schmutz J."/>
            <person name="Schwarze F.W.M.R."/>
            <person name="vanKuyk P.A."/>
            <person name="Horton J.S."/>
            <person name="Grigoriev I.V."/>
            <person name="Woesten H.A.B."/>
        </authorList>
    </citation>
    <scope>NUCLEOTIDE SEQUENCE [LARGE SCALE GENOMIC DNA]</scope>
    <source>
        <strain evidence="3">H4-8 / FGSC 9210</strain>
    </source>
</reference>
<dbReference type="HOGENOM" id="CLU_571282_0_0_1"/>
<organism evidence="3">
    <name type="scientific">Schizophyllum commune (strain H4-8 / FGSC 9210)</name>
    <name type="common">Split gill fungus</name>
    <dbReference type="NCBI Taxonomy" id="578458"/>
    <lineage>
        <taxon>Eukaryota</taxon>
        <taxon>Fungi</taxon>
        <taxon>Dikarya</taxon>
        <taxon>Basidiomycota</taxon>
        <taxon>Agaricomycotina</taxon>
        <taxon>Agaricomycetes</taxon>
        <taxon>Agaricomycetidae</taxon>
        <taxon>Agaricales</taxon>
        <taxon>Schizophyllaceae</taxon>
        <taxon>Schizophyllum</taxon>
    </lineage>
</organism>
<proteinExistence type="predicted"/>
<dbReference type="AlphaFoldDB" id="D8Q6C6"/>